<keyword evidence="2" id="KW-1185">Reference proteome</keyword>
<reference evidence="1 2" key="1">
    <citation type="submission" date="2018-10" db="EMBL/GenBank/DDBJ databases">
        <title>A high-quality apple genome assembly.</title>
        <authorList>
            <person name="Hu J."/>
        </authorList>
    </citation>
    <scope>NUCLEOTIDE SEQUENCE [LARGE SCALE GENOMIC DNA]</scope>
    <source>
        <strain evidence="2">cv. HFTH1</strain>
        <tissue evidence="1">Young leaf</tissue>
    </source>
</reference>
<comment type="caution">
    <text evidence="1">The sequence shown here is derived from an EMBL/GenBank/DDBJ whole genome shotgun (WGS) entry which is preliminary data.</text>
</comment>
<organism evidence="1 2">
    <name type="scientific">Malus domestica</name>
    <name type="common">Apple</name>
    <name type="synonym">Pyrus malus</name>
    <dbReference type="NCBI Taxonomy" id="3750"/>
    <lineage>
        <taxon>Eukaryota</taxon>
        <taxon>Viridiplantae</taxon>
        <taxon>Streptophyta</taxon>
        <taxon>Embryophyta</taxon>
        <taxon>Tracheophyta</taxon>
        <taxon>Spermatophyta</taxon>
        <taxon>Magnoliopsida</taxon>
        <taxon>eudicotyledons</taxon>
        <taxon>Gunneridae</taxon>
        <taxon>Pentapetalae</taxon>
        <taxon>rosids</taxon>
        <taxon>fabids</taxon>
        <taxon>Rosales</taxon>
        <taxon>Rosaceae</taxon>
        <taxon>Amygdaloideae</taxon>
        <taxon>Maleae</taxon>
        <taxon>Malus</taxon>
    </lineage>
</organism>
<proteinExistence type="predicted"/>
<evidence type="ECO:0000313" key="1">
    <source>
        <dbReference type="EMBL" id="RXH88309.1"/>
    </source>
</evidence>
<evidence type="ECO:0000313" key="2">
    <source>
        <dbReference type="Proteomes" id="UP000290289"/>
    </source>
</evidence>
<name>A0A498IXY5_MALDO</name>
<accession>A0A498IXY5</accession>
<protein>
    <submittedName>
        <fullName evidence="1">Uncharacterized protein</fullName>
    </submittedName>
</protein>
<dbReference type="Proteomes" id="UP000290289">
    <property type="component" value="Chromosome 10"/>
</dbReference>
<sequence>MYDSMKTATRKTTVKLAPITHVLIDVILSLSRDCGIFTLKVIELLYCTRELQYFPLKVIELLSAGLPLDVIIPSNILAFRLRMTIDMLQGVHNV</sequence>
<dbReference type="EMBL" id="RDQH01000336">
    <property type="protein sequence ID" value="RXH88309.1"/>
    <property type="molecule type" value="Genomic_DNA"/>
</dbReference>
<dbReference type="AlphaFoldDB" id="A0A498IXY5"/>
<gene>
    <name evidence="1" type="ORF">DVH24_042380</name>
</gene>